<evidence type="ECO:0000259" key="2">
    <source>
        <dbReference type="Pfam" id="PF13193"/>
    </source>
</evidence>
<proteinExistence type="predicted"/>
<dbReference type="InterPro" id="IPR050237">
    <property type="entry name" value="ATP-dep_AMP-bd_enzyme"/>
</dbReference>
<dbReference type="Pfam" id="PF00501">
    <property type="entry name" value="AMP-binding"/>
    <property type="match status" value="1"/>
</dbReference>
<protein>
    <submittedName>
        <fullName evidence="3">Acyl-CoA synthetase (AMP-forming)/AMP-acid ligase II</fullName>
    </submittedName>
</protein>
<evidence type="ECO:0000259" key="1">
    <source>
        <dbReference type="Pfam" id="PF00501"/>
    </source>
</evidence>
<dbReference type="InterPro" id="IPR025110">
    <property type="entry name" value="AMP-bd_C"/>
</dbReference>
<dbReference type="AlphaFoldDB" id="A0A1K1MIY4"/>
<reference evidence="3 4" key="1">
    <citation type="submission" date="2016-11" db="EMBL/GenBank/DDBJ databases">
        <authorList>
            <person name="Jaros S."/>
            <person name="Januszkiewicz K."/>
            <person name="Wedrychowicz H."/>
        </authorList>
    </citation>
    <scope>NUCLEOTIDE SEQUENCE [LARGE SCALE GENOMIC DNA]</scope>
    <source>
        <strain evidence="3 4">YL228</strain>
    </source>
</reference>
<dbReference type="Gene3D" id="3.40.50.12780">
    <property type="entry name" value="N-terminal domain of ligase-like"/>
    <property type="match status" value="1"/>
</dbReference>
<dbReference type="InterPro" id="IPR045851">
    <property type="entry name" value="AMP-bd_C_sf"/>
</dbReference>
<dbReference type="InterPro" id="IPR000873">
    <property type="entry name" value="AMP-dep_synth/lig_dom"/>
</dbReference>
<evidence type="ECO:0000313" key="4">
    <source>
        <dbReference type="Proteomes" id="UP000183461"/>
    </source>
</evidence>
<dbReference type="SUPFAM" id="SSF56801">
    <property type="entry name" value="Acetyl-CoA synthetase-like"/>
    <property type="match status" value="1"/>
</dbReference>
<accession>A0A1K1MIY4</accession>
<name>A0A1K1MIY4_RUMFL</name>
<dbReference type="InterPro" id="IPR042099">
    <property type="entry name" value="ANL_N_sf"/>
</dbReference>
<dbReference type="PANTHER" id="PTHR43767">
    <property type="entry name" value="LONG-CHAIN-FATTY-ACID--COA LIGASE"/>
    <property type="match status" value="1"/>
</dbReference>
<dbReference type="Proteomes" id="UP000183461">
    <property type="component" value="Unassembled WGS sequence"/>
</dbReference>
<dbReference type="GO" id="GO:0016878">
    <property type="term" value="F:acid-thiol ligase activity"/>
    <property type="evidence" value="ECO:0007669"/>
    <property type="project" value="UniProtKB-ARBA"/>
</dbReference>
<organism evidence="3 4">
    <name type="scientific">Ruminococcus flavefaciens</name>
    <dbReference type="NCBI Taxonomy" id="1265"/>
    <lineage>
        <taxon>Bacteria</taxon>
        <taxon>Bacillati</taxon>
        <taxon>Bacillota</taxon>
        <taxon>Clostridia</taxon>
        <taxon>Eubacteriales</taxon>
        <taxon>Oscillospiraceae</taxon>
        <taxon>Ruminococcus</taxon>
    </lineage>
</organism>
<dbReference type="InterPro" id="IPR020845">
    <property type="entry name" value="AMP-binding_CS"/>
</dbReference>
<evidence type="ECO:0000313" key="3">
    <source>
        <dbReference type="EMBL" id="SFW23057.1"/>
    </source>
</evidence>
<dbReference type="RefSeq" id="WP_072299608.1">
    <property type="nucleotide sequence ID" value="NZ_FPIP01000002.1"/>
</dbReference>
<dbReference type="Gene3D" id="3.30.300.30">
    <property type="match status" value="1"/>
</dbReference>
<feature type="domain" description="AMP-binding enzyme C-terminal" evidence="2">
    <location>
        <begin position="413"/>
        <end position="488"/>
    </location>
</feature>
<dbReference type="CDD" id="cd04433">
    <property type="entry name" value="AFD_class_I"/>
    <property type="match status" value="1"/>
</dbReference>
<gene>
    <name evidence="3" type="ORF">SAMN02910280_1251</name>
</gene>
<dbReference type="PANTHER" id="PTHR43767:SF1">
    <property type="entry name" value="NONRIBOSOMAL PEPTIDE SYNTHASE PES1 (EUROFUNG)-RELATED"/>
    <property type="match status" value="1"/>
</dbReference>
<dbReference type="Pfam" id="PF13193">
    <property type="entry name" value="AMP-binding_C"/>
    <property type="match status" value="1"/>
</dbReference>
<keyword evidence="3" id="KW-0436">Ligase</keyword>
<feature type="domain" description="AMP-dependent synthetase/ligase" evidence="1">
    <location>
        <begin position="16"/>
        <end position="363"/>
    </location>
</feature>
<dbReference type="EMBL" id="FPIP01000002">
    <property type="protein sequence ID" value="SFW23057.1"/>
    <property type="molecule type" value="Genomic_DNA"/>
</dbReference>
<dbReference type="PROSITE" id="PS00455">
    <property type="entry name" value="AMP_BINDING"/>
    <property type="match status" value="1"/>
</dbReference>
<sequence>MNNTILSVISGYAVAKSNRIAVISNKEQLTYSEFWKEICRAAHFFRENGINKGDLVAIKAAQSSSYLICYYGLQLAGAVPCALEQNMPSSSTVQVSLKLKTVAVISERIAINDLPDNLKYFSMQEIRSKSSSLADDMSGLEFPSENDTQIIMFTTGTTGASKGVEISFKAMGASEQKIADFLDMKYYAEHGVFITPTPLNHAKGIWETGGMLRSGGTVYILRGMADLKAYFKALDYPCEKLVLSLVPANLRILITMVPDEFAKYADKIGDIKLGTAPLLEHDKELSMKLLPNTNFHNAYGSSEAGILSNLVFNKHKGLEYCIGQLLPNNEAIVVDDERKPIKSSKENMGKLAFRSNSVMKGYYNEPELTAEILEDGIVYTNDFGYVDENGFVFVKGRADDVINTGGLKVAPEEVESAAIRIEGIKDCICIAEKNELYGNSLKLLVVMKEKGTMDAYEIRRQLSHSLEPYKTPNKIEEVDEVARTYNGKMNRKFYR</sequence>